<evidence type="ECO:0000256" key="2">
    <source>
        <dbReference type="SAM" id="SignalP"/>
    </source>
</evidence>
<dbReference type="Proteomes" id="UP000253941">
    <property type="component" value="Unassembled WGS sequence"/>
</dbReference>
<evidence type="ECO:0000256" key="1">
    <source>
        <dbReference type="SAM" id="Phobius"/>
    </source>
</evidence>
<dbReference type="EMBL" id="QPMH01000031">
    <property type="protein sequence ID" value="RDD60294.1"/>
    <property type="molecule type" value="Genomic_DNA"/>
</dbReference>
<feature type="transmembrane region" description="Helical" evidence="1">
    <location>
        <begin position="33"/>
        <end position="56"/>
    </location>
</feature>
<organism evidence="3 4">
    <name type="scientific">Ferruginivarius sediminum</name>
    <dbReference type="NCBI Taxonomy" id="2661937"/>
    <lineage>
        <taxon>Bacteria</taxon>
        <taxon>Pseudomonadati</taxon>
        <taxon>Pseudomonadota</taxon>
        <taxon>Alphaproteobacteria</taxon>
        <taxon>Rhodospirillales</taxon>
        <taxon>Rhodospirillaceae</taxon>
        <taxon>Ferruginivarius</taxon>
    </lineage>
</organism>
<keyword evidence="2" id="KW-0732">Signal</keyword>
<comment type="caution">
    <text evidence="3">The sequence shown here is derived from an EMBL/GenBank/DDBJ whole genome shotgun (WGS) entry which is preliminary data.</text>
</comment>
<proteinExistence type="predicted"/>
<feature type="signal peptide" evidence="2">
    <location>
        <begin position="1"/>
        <end position="23"/>
    </location>
</feature>
<keyword evidence="1" id="KW-1133">Transmembrane helix</keyword>
<protein>
    <submittedName>
        <fullName evidence="3">Uncharacterized protein</fullName>
    </submittedName>
</protein>
<keyword evidence="1" id="KW-0812">Transmembrane</keyword>
<sequence length="84" mass="8849">MKARWIGFSLLLGSTLLPSLAQAYVGPGAGLGLLAAFWAVIISIGMILVFIAAWPLRRLMRRRAQGNAPGAGGTDGAENQDRQA</sequence>
<dbReference type="AlphaFoldDB" id="A0A369T752"/>
<keyword evidence="1" id="KW-0472">Membrane</keyword>
<reference evidence="3 4" key="1">
    <citation type="submission" date="2018-07" db="EMBL/GenBank/DDBJ databases">
        <title>Venubactetium sediminum gen. nov., sp. nov., isolated from a marine solar saltern.</title>
        <authorList>
            <person name="Wang S."/>
        </authorList>
    </citation>
    <scope>NUCLEOTIDE SEQUENCE [LARGE SCALE GENOMIC DNA]</scope>
    <source>
        <strain evidence="3 4">WD2A32</strain>
    </source>
</reference>
<evidence type="ECO:0000313" key="3">
    <source>
        <dbReference type="EMBL" id="RDD60294.1"/>
    </source>
</evidence>
<accession>A0A369T752</accession>
<feature type="chain" id="PRO_5016959352" evidence="2">
    <location>
        <begin position="24"/>
        <end position="84"/>
    </location>
</feature>
<name>A0A369T752_9PROT</name>
<gene>
    <name evidence="3" type="ORF">DRB17_18820</name>
</gene>
<dbReference type="RefSeq" id="WP_114583776.1">
    <property type="nucleotide sequence ID" value="NZ_QPMH01000031.1"/>
</dbReference>
<keyword evidence="4" id="KW-1185">Reference proteome</keyword>
<evidence type="ECO:0000313" key="4">
    <source>
        <dbReference type="Proteomes" id="UP000253941"/>
    </source>
</evidence>